<gene>
    <name evidence="1" type="ORF">GGR00_005104</name>
</gene>
<dbReference type="EMBL" id="JACHOU010000022">
    <property type="protein sequence ID" value="MBB6357283.1"/>
    <property type="molecule type" value="Genomic_DNA"/>
</dbReference>
<comment type="caution">
    <text evidence="1">The sequence shown here is derived from an EMBL/GenBank/DDBJ whole genome shotgun (WGS) entry which is preliminary data.</text>
</comment>
<evidence type="ECO:0000313" key="1">
    <source>
        <dbReference type="EMBL" id="MBB6357283.1"/>
    </source>
</evidence>
<sequence>MESGGPPVAPPATTGYGSKLIQSVTTYSLGGQVELKYAVGGLESEIVIPLGVPLSQIESGTCRRAS</sequence>
<keyword evidence="1" id="KW-0418">Kinase</keyword>
<reference evidence="1 2" key="1">
    <citation type="submission" date="2020-08" db="EMBL/GenBank/DDBJ databases">
        <title>Genomic Encyclopedia of Type Strains, Phase IV (KMG-IV): sequencing the most valuable type-strain genomes for metagenomic binning, comparative biology and taxonomic classification.</title>
        <authorList>
            <person name="Goeker M."/>
        </authorList>
    </citation>
    <scope>NUCLEOTIDE SEQUENCE [LARGE SCALE GENOMIC DNA]</scope>
    <source>
        <strain evidence="1 2">DSM 7051</strain>
    </source>
</reference>
<dbReference type="GO" id="GO:0016301">
    <property type="term" value="F:kinase activity"/>
    <property type="evidence" value="ECO:0007669"/>
    <property type="project" value="UniProtKB-KW"/>
</dbReference>
<evidence type="ECO:0000313" key="2">
    <source>
        <dbReference type="Proteomes" id="UP000536262"/>
    </source>
</evidence>
<name>A0A7X0KNL1_9HYPH</name>
<protein>
    <submittedName>
        <fullName evidence="1">Two-component sensor histidine kinase</fullName>
    </submittedName>
</protein>
<keyword evidence="2" id="KW-1185">Reference proteome</keyword>
<accession>A0A7X0KNL1</accession>
<dbReference type="Proteomes" id="UP000536262">
    <property type="component" value="Unassembled WGS sequence"/>
</dbReference>
<organism evidence="1 2">
    <name type="scientific">Aminobacter aganoensis</name>
    <dbReference type="NCBI Taxonomy" id="83264"/>
    <lineage>
        <taxon>Bacteria</taxon>
        <taxon>Pseudomonadati</taxon>
        <taxon>Pseudomonadota</taxon>
        <taxon>Alphaproteobacteria</taxon>
        <taxon>Hyphomicrobiales</taxon>
        <taxon>Phyllobacteriaceae</taxon>
        <taxon>Aminobacter</taxon>
    </lineage>
</organism>
<keyword evidence="1" id="KW-0808">Transferase</keyword>
<dbReference type="AlphaFoldDB" id="A0A7X0KNL1"/>
<proteinExistence type="predicted"/>